<keyword evidence="2" id="KW-0229">DNA integration</keyword>
<dbReference type="PANTHER" id="PTHR30629">
    <property type="entry name" value="PROPHAGE INTEGRASE"/>
    <property type="match status" value="1"/>
</dbReference>
<dbReference type="InterPro" id="IPR002104">
    <property type="entry name" value="Integrase_catalytic"/>
</dbReference>
<dbReference type="Gene3D" id="3.30.160.390">
    <property type="entry name" value="Integrase, DNA-binding domain"/>
    <property type="match status" value="1"/>
</dbReference>
<evidence type="ECO:0000256" key="5">
    <source>
        <dbReference type="PROSITE-ProRule" id="PRU01248"/>
    </source>
</evidence>
<dbReference type="InterPro" id="IPR013762">
    <property type="entry name" value="Integrase-like_cat_sf"/>
</dbReference>
<dbReference type="InterPro" id="IPR044068">
    <property type="entry name" value="CB"/>
</dbReference>
<dbReference type="RefSeq" id="WP_187503714.1">
    <property type="nucleotide sequence ID" value="NZ_CP162536.1"/>
</dbReference>
<evidence type="ECO:0000259" key="7">
    <source>
        <dbReference type="PROSITE" id="PS51900"/>
    </source>
</evidence>
<sequence>MSGIKPTGKHLEKRLSAQAVRALNVPGLHGDGNGLYLKVRANGAKQWIQRIVIGDERRDLGLGSVTLVSLADAREKALENRKLARAGVDPLAAKKRSMEVLTFKAATEKVHELSKPTWRNDKHGDQWLNTLTTYAFPFFGSKRIDTVTGADVLAALSAIWSSHPETARRVKQRIGTVFKWAMANGWRADNPAETISKALPKHDRSNVKHRQALPYDAVEAAIATVRGSEAGTGTKLAFEFLVLTATRSGETREAVWSEFDLDKAVWTIPAARMKAKRLHRVPLPPRCIAILEEAQTLRRADDDLVFPGTKDKKPLSDMTLSKLMKELSIPAVPHGFRSSFRDWAGEQTNHPREVVEFALAHVIKDKAEAAYARSDLFDKRRGLMKDWCSYLCS</sequence>
<feature type="domain" description="Core-binding (CB)" evidence="7">
    <location>
        <begin position="101"/>
        <end position="182"/>
    </location>
</feature>
<comment type="similarity">
    <text evidence="1">Belongs to the 'phage' integrase family.</text>
</comment>
<dbReference type="InterPro" id="IPR011010">
    <property type="entry name" value="DNA_brk_join_enz"/>
</dbReference>
<comment type="caution">
    <text evidence="8">The sequence shown here is derived from an EMBL/GenBank/DDBJ whole genome shotgun (WGS) entry which is preliminary data.</text>
</comment>
<proteinExistence type="inferred from homology"/>
<evidence type="ECO:0000313" key="9">
    <source>
        <dbReference type="Proteomes" id="UP000597613"/>
    </source>
</evidence>
<dbReference type="InterPro" id="IPR010998">
    <property type="entry name" value="Integrase_recombinase_N"/>
</dbReference>
<dbReference type="InterPro" id="IPR025166">
    <property type="entry name" value="Integrase_DNA_bind_dom"/>
</dbReference>
<reference evidence="8 9" key="1">
    <citation type="submission" date="2020-08" db="EMBL/GenBank/DDBJ databases">
        <title>Putative novel bacterial strains isolated from necrotic wheat leaf tissues caused by Xanthomonas translucens.</title>
        <authorList>
            <person name="Tambong J.T."/>
        </authorList>
    </citation>
    <scope>NUCLEOTIDE SEQUENCE [LARGE SCALE GENOMIC DNA]</scope>
    <source>
        <strain evidence="9">DOAB 1063</strain>
    </source>
</reference>
<evidence type="ECO:0000256" key="2">
    <source>
        <dbReference type="ARBA" id="ARBA00022908"/>
    </source>
</evidence>
<dbReference type="InterPro" id="IPR038488">
    <property type="entry name" value="Integrase_DNA-bd_sf"/>
</dbReference>
<dbReference type="InterPro" id="IPR053876">
    <property type="entry name" value="Phage_int_M"/>
</dbReference>
<keyword evidence="4" id="KW-0233">DNA recombination</keyword>
<dbReference type="PROSITE" id="PS51898">
    <property type="entry name" value="TYR_RECOMBINASE"/>
    <property type="match status" value="1"/>
</dbReference>
<dbReference type="Gene3D" id="1.10.443.10">
    <property type="entry name" value="Intergrase catalytic core"/>
    <property type="match status" value="1"/>
</dbReference>
<dbReference type="Pfam" id="PF13356">
    <property type="entry name" value="Arm-DNA-bind_3"/>
    <property type="match status" value="1"/>
</dbReference>
<dbReference type="Pfam" id="PF22022">
    <property type="entry name" value="Phage_int_M"/>
    <property type="match status" value="1"/>
</dbReference>
<dbReference type="Gene3D" id="1.10.150.130">
    <property type="match status" value="1"/>
</dbReference>
<evidence type="ECO:0000256" key="1">
    <source>
        <dbReference type="ARBA" id="ARBA00008857"/>
    </source>
</evidence>
<dbReference type="SUPFAM" id="SSF56349">
    <property type="entry name" value="DNA breaking-rejoining enzymes"/>
    <property type="match status" value="1"/>
</dbReference>
<evidence type="ECO:0000256" key="4">
    <source>
        <dbReference type="ARBA" id="ARBA00023172"/>
    </source>
</evidence>
<organism evidence="8 9">
    <name type="scientific">Sphingomonas albertensis</name>
    <dbReference type="NCBI Taxonomy" id="2762591"/>
    <lineage>
        <taxon>Bacteria</taxon>
        <taxon>Pseudomonadati</taxon>
        <taxon>Pseudomonadota</taxon>
        <taxon>Alphaproteobacteria</taxon>
        <taxon>Sphingomonadales</taxon>
        <taxon>Sphingomonadaceae</taxon>
        <taxon>Sphingomonas</taxon>
    </lineage>
</organism>
<evidence type="ECO:0000259" key="6">
    <source>
        <dbReference type="PROSITE" id="PS51898"/>
    </source>
</evidence>
<feature type="domain" description="Tyr recombinase" evidence="6">
    <location>
        <begin position="208"/>
        <end position="384"/>
    </location>
</feature>
<protein>
    <submittedName>
        <fullName evidence="8">Integrase arm-type DNA-binding domain-containing protein</fullName>
    </submittedName>
</protein>
<dbReference type="Proteomes" id="UP000597613">
    <property type="component" value="Unassembled WGS sequence"/>
</dbReference>
<keyword evidence="3 5" id="KW-0238">DNA-binding</keyword>
<accession>A0ABR7ANH8</accession>
<name>A0ABR7ANH8_9SPHN</name>
<dbReference type="GO" id="GO:0003677">
    <property type="term" value="F:DNA binding"/>
    <property type="evidence" value="ECO:0007669"/>
    <property type="project" value="UniProtKB-KW"/>
</dbReference>
<evidence type="ECO:0000313" key="8">
    <source>
        <dbReference type="EMBL" id="MBC3941999.1"/>
    </source>
</evidence>
<keyword evidence="9" id="KW-1185">Reference proteome</keyword>
<dbReference type="EMBL" id="JACONT010000018">
    <property type="protein sequence ID" value="MBC3941999.1"/>
    <property type="molecule type" value="Genomic_DNA"/>
</dbReference>
<dbReference type="InterPro" id="IPR050808">
    <property type="entry name" value="Phage_Integrase"/>
</dbReference>
<dbReference type="PANTHER" id="PTHR30629:SF2">
    <property type="entry name" value="PROPHAGE INTEGRASE INTS-RELATED"/>
    <property type="match status" value="1"/>
</dbReference>
<gene>
    <name evidence="8" type="ORF">H8S47_09950</name>
</gene>
<evidence type="ECO:0000256" key="3">
    <source>
        <dbReference type="ARBA" id="ARBA00023125"/>
    </source>
</evidence>
<dbReference type="Pfam" id="PF00589">
    <property type="entry name" value="Phage_integrase"/>
    <property type="match status" value="1"/>
</dbReference>
<dbReference type="CDD" id="cd00801">
    <property type="entry name" value="INT_P4_C"/>
    <property type="match status" value="1"/>
</dbReference>
<dbReference type="PROSITE" id="PS51900">
    <property type="entry name" value="CB"/>
    <property type="match status" value="1"/>
</dbReference>